<dbReference type="InterPro" id="IPR002035">
    <property type="entry name" value="VWF_A"/>
</dbReference>
<dbReference type="EMBL" id="JADKPV010000001">
    <property type="protein sequence ID" value="MBF4500360.1"/>
    <property type="molecule type" value="Genomic_DNA"/>
</dbReference>
<dbReference type="SMART" id="SM00327">
    <property type="entry name" value="VWA"/>
    <property type="match status" value="1"/>
</dbReference>
<evidence type="ECO:0000256" key="1">
    <source>
        <dbReference type="SAM" id="MobiDB-lite"/>
    </source>
</evidence>
<dbReference type="RefSeq" id="WP_194561802.1">
    <property type="nucleotide sequence ID" value="NZ_JADKPV010000001.1"/>
</dbReference>
<evidence type="ECO:0000313" key="4">
    <source>
        <dbReference type="Proteomes" id="UP000622653"/>
    </source>
</evidence>
<sequence>MRRFIQFNDELVDANELLSYDYLAKALSGADVDVTERQLMEIQIAEKKIAMSVFWRHRDPEVIRAGRLTDIYLLTLGFWREFRLREWQEANTDYDGISPKLFEQLILLLEELRFMERIERERKGTRKKFQIRRDTMIEHHKKRLTVNLERGRLADAIFHQCVLYGMEGTLAQSPFPTKYPMERIARLMESVYSLRSTSDSIDVASGIMYALQPVLQRDLVYSYYAFEQFLKEEAFTPFHYHEGMKESELGQEGEKETIEEVYRTWHRESEDESGLHLQYELEHGAKGRSLSDEATAGSPEATIDHIREGESDASAEQVQEGEELATGSSSQQAGHTFGNANRHVVYEEVLAEQQKIDEAKLKEWLLVQTPLVQRFKREMNERMEKKKTAERTGLTYGRLSKKAILQLWTEERPKLFYKKTNPGKPIDAAFGLLIDQSASMHDKLDETKRAVLLFHTVLRELAVRHAIAGYSEDSITASKEAQYNTFELFHRFQDGTRNSDRIIASMEAHDDNRDGFAIRWMTEALKHEQVTHRFLLVFSDGEPSAFEYGQNGIVDTREAVIEARRAGMIVLHLFLNDTEPTEDQLHTFQMMFDNQSVATSDVTQFTEQTLRLLRKMFAIVFKGLI</sequence>
<dbReference type="PANTHER" id="PTHR41248">
    <property type="entry name" value="NORD PROTEIN"/>
    <property type="match status" value="1"/>
</dbReference>
<protein>
    <submittedName>
        <fullName evidence="3">VWA domain-containing protein</fullName>
    </submittedName>
</protein>
<dbReference type="AlphaFoldDB" id="A0A8J7GID2"/>
<reference evidence="3" key="1">
    <citation type="submission" date="2020-11" db="EMBL/GenBank/DDBJ databases">
        <title>Multidrug resistant novel bacterium Savagea serpentis sp. nov., isolated from the scats of a vine snake (Ahaetulla nasuta).</title>
        <authorList>
            <person name="Venkata Ramana V."/>
            <person name="Vikas Patil S."/>
            <person name="Yogita Lugani V."/>
        </authorList>
    </citation>
    <scope>NUCLEOTIDE SEQUENCE</scope>
    <source>
        <strain evidence="3">SN6</strain>
    </source>
</reference>
<keyword evidence="4" id="KW-1185">Reference proteome</keyword>
<name>A0A8J7GID2_9BACL</name>
<dbReference type="InterPro" id="IPR051928">
    <property type="entry name" value="NorD/CobT"/>
</dbReference>
<evidence type="ECO:0000259" key="2">
    <source>
        <dbReference type="SMART" id="SM00327"/>
    </source>
</evidence>
<dbReference type="SUPFAM" id="SSF53300">
    <property type="entry name" value="vWA-like"/>
    <property type="match status" value="1"/>
</dbReference>
<dbReference type="PANTHER" id="PTHR41248:SF1">
    <property type="entry name" value="NORD PROTEIN"/>
    <property type="match status" value="1"/>
</dbReference>
<accession>A0A8J7GID2</accession>
<proteinExistence type="predicted"/>
<evidence type="ECO:0000313" key="3">
    <source>
        <dbReference type="EMBL" id="MBF4500360.1"/>
    </source>
</evidence>
<organism evidence="3 4">
    <name type="scientific">Savagea serpentis</name>
    <dbReference type="NCBI Taxonomy" id="2785297"/>
    <lineage>
        <taxon>Bacteria</taxon>
        <taxon>Bacillati</taxon>
        <taxon>Bacillota</taxon>
        <taxon>Bacilli</taxon>
        <taxon>Bacillales</taxon>
        <taxon>Caryophanaceae</taxon>
        <taxon>Savagea</taxon>
    </lineage>
</organism>
<gene>
    <name evidence="3" type="ORF">IRY55_03200</name>
</gene>
<feature type="region of interest" description="Disordered" evidence="1">
    <location>
        <begin position="309"/>
        <end position="336"/>
    </location>
</feature>
<feature type="domain" description="VWFA" evidence="2">
    <location>
        <begin position="427"/>
        <end position="607"/>
    </location>
</feature>
<dbReference type="InterPro" id="IPR036465">
    <property type="entry name" value="vWFA_dom_sf"/>
</dbReference>
<dbReference type="Proteomes" id="UP000622653">
    <property type="component" value="Unassembled WGS sequence"/>
</dbReference>
<dbReference type="Gene3D" id="3.40.50.410">
    <property type="entry name" value="von Willebrand factor, type A domain"/>
    <property type="match status" value="1"/>
</dbReference>
<comment type="caution">
    <text evidence="3">The sequence shown here is derived from an EMBL/GenBank/DDBJ whole genome shotgun (WGS) entry which is preliminary data.</text>
</comment>
<dbReference type="CDD" id="cd01454">
    <property type="entry name" value="vWA_norD_type"/>
    <property type="match status" value="1"/>
</dbReference>